<accession>A0A6J4RR95</accession>
<feature type="region of interest" description="Disordered" evidence="1">
    <location>
        <begin position="140"/>
        <end position="179"/>
    </location>
</feature>
<sequence length="350" mass="37600">ASRRHRSHRQRRHQPALGAGRGSGGHLDRRDRAATAGLGEPEDDLGDGRRPDRRARRHLQRSGCRRAPRLGDPALPRAGADARDQRRRVAPRLRGGCARRRPDARPRLVGRGLLPRSQGLARRRELADRRHTHVLLFPAQGGSRAHPRPGRARASGPASRAPAPRTHLQAPGRVGHSPPVRRAAPAVAVAAADADRRRAFASAAARSGGALARCRRRLPAGGDDGRSAGRLQRGRRAGARRRGARSTARCSPAADPRRPAAHRHGGVVQAAAASDTRRLARSRPRRPVAGLHPRAHRTGMGAAALGVRRAAGAARWPPRLGRVPHAAPRLGRRRAFAPARAADRSGRSPL</sequence>
<protein>
    <submittedName>
        <fullName evidence="2">NAD-dependent epimerase/dehydratase</fullName>
    </submittedName>
</protein>
<feature type="compositionally biased region" description="Basic and acidic residues" evidence="1">
    <location>
        <begin position="341"/>
        <end position="350"/>
    </location>
</feature>
<feature type="compositionally biased region" description="Low complexity" evidence="1">
    <location>
        <begin position="245"/>
        <end position="254"/>
    </location>
</feature>
<feature type="compositionally biased region" description="Basic residues" evidence="1">
    <location>
        <begin position="232"/>
        <end position="244"/>
    </location>
</feature>
<organism evidence="2">
    <name type="scientific">uncultured Solirubrobacteraceae bacterium</name>
    <dbReference type="NCBI Taxonomy" id="1162706"/>
    <lineage>
        <taxon>Bacteria</taxon>
        <taxon>Bacillati</taxon>
        <taxon>Actinomycetota</taxon>
        <taxon>Thermoleophilia</taxon>
        <taxon>Solirubrobacterales</taxon>
        <taxon>Solirubrobacteraceae</taxon>
        <taxon>environmental samples</taxon>
    </lineage>
</organism>
<dbReference type="EMBL" id="CADCVP010000091">
    <property type="protein sequence ID" value="CAA9479698.1"/>
    <property type="molecule type" value="Genomic_DNA"/>
</dbReference>
<feature type="region of interest" description="Disordered" evidence="1">
    <location>
        <begin position="216"/>
        <end position="297"/>
    </location>
</feature>
<feature type="non-terminal residue" evidence="2">
    <location>
        <position position="1"/>
    </location>
</feature>
<feature type="compositionally biased region" description="Low complexity" evidence="1">
    <location>
        <begin position="312"/>
        <end position="329"/>
    </location>
</feature>
<feature type="compositionally biased region" description="Basic residues" evidence="1">
    <location>
        <begin position="1"/>
        <end position="14"/>
    </location>
</feature>
<feature type="compositionally biased region" description="Low complexity" evidence="1">
    <location>
        <begin position="152"/>
        <end position="165"/>
    </location>
</feature>
<evidence type="ECO:0000313" key="2">
    <source>
        <dbReference type="EMBL" id="CAA9479698.1"/>
    </source>
</evidence>
<name>A0A6J4RR95_9ACTN</name>
<dbReference type="AlphaFoldDB" id="A0A6J4RR95"/>
<evidence type="ECO:0000256" key="1">
    <source>
        <dbReference type="SAM" id="MobiDB-lite"/>
    </source>
</evidence>
<reference evidence="2" key="1">
    <citation type="submission" date="2020-02" db="EMBL/GenBank/DDBJ databases">
        <authorList>
            <person name="Meier V. D."/>
        </authorList>
    </citation>
    <scope>NUCLEOTIDE SEQUENCE</scope>
    <source>
        <strain evidence="2">AVDCRST_MAG69</strain>
    </source>
</reference>
<gene>
    <name evidence="2" type="ORF">AVDCRST_MAG69-712</name>
</gene>
<feature type="region of interest" description="Disordered" evidence="1">
    <location>
        <begin position="312"/>
        <end position="350"/>
    </location>
</feature>
<feature type="region of interest" description="Disordered" evidence="1">
    <location>
        <begin position="1"/>
        <end position="111"/>
    </location>
</feature>
<proteinExistence type="predicted"/>
<feature type="compositionally biased region" description="Basic residues" evidence="1">
    <location>
        <begin position="51"/>
        <end position="68"/>
    </location>
</feature>
<feature type="non-terminal residue" evidence="2">
    <location>
        <position position="350"/>
    </location>
</feature>